<dbReference type="OrthoDB" id="56938at2157"/>
<protein>
    <submittedName>
        <fullName evidence="2">Putative transcriptional regulators containing the CopG/Arc/MetJ DNA-binding domain</fullName>
    </submittedName>
</protein>
<keyword evidence="3" id="KW-1185">Reference proteome</keyword>
<gene>
    <name evidence="2" type="ordered locus">Calag_0386</name>
</gene>
<dbReference type="GO" id="GO:0006355">
    <property type="term" value="P:regulation of DNA-templated transcription"/>
    <property type="evidence" value="ECO:0007669"/>
    <property type="project" value="InterPro"/>
</dbReference>
<dbReference type="HOGENOM" id="CLU_202919_0_0_2"/>
<dbReference type="AlphaFoldDB" id="L0A9R7"/>
<reference evidence="3" key="1">
    <citation type="submission" date="2012-03" db="EMBL/GenBank/DDBJ databases">
        <title>Complete genome of Caldisphaera lagunensis DSM 15908.</title>
        <authorList>
            <person name="Lucas S."/>
            <person name="Copeland A."/>
            <person name="Lapidus A."/>
            <person name="Glavina del Rio T."/>
            <person name="Dalin E."/>
            <person name="Tice H."/>
            <person name="Bruce D."/>
            <person name="Goodwin L."/>
            <person name="Pitluck S."/>
            <person name="Peters L."/>
            <person name="Mikhailova N."/>
            <person name="Teshima H."/>
            <person name="Kyrpides N."/>
            <person name="Mavromatis K."/>
            <person name="Ivanova N."/>
            <person name="Brettin T."/>
            <person name="Detter J.C."/>
            <person name="Han C."/>
            <person name="Larimer F."/>
            <person name="Land M."/>
            <person name="Hauser L."/>
            <person name="Markowitz V."/>
            <person name="Cheng J.-F."/>
            <person name="Hugenholtz P."/>
            <person name="Woyke T."/>
            <person name="Wu D."/>
            <person name="Spring S."/>
            <person name="Schroeder M."/>
            <person name="Brambilla E."/>
            <person name="Klenk H.-P."/>
            <person name="Eisen J.A."/>
        </authorList>
    </citation>
    <scope>NUCLEOTIDE SEQUENCE [LARGE SCALE GENOMIC DNA]</scope>
    <source>
        <strain evidence="3">DSM 15908 / JCM 11604 / IC-154</strain>
    </source>
</reference>
<dbReference type="Gene3D" id="1.10.1220.10">
    <property type="entry name" value="Met repressor-like"/>
    <property type="match status" value="1"/>
</dbReference>
<dbReference type="eggNOG" id="arCOG01009">
    <property type="taxonomic scope" value="Archaea"/>
</dbReference>
<organism evidence="2 3">
    <name type="scientific">Caldisphaera lagunensis (strain DSM 15908 / JCM 11604 / ANMR 0165 / IC-154)</name>
    <dbReference type="NCBI Taxonomy" id="1056495"/>
    <lineage>
        <taxon>Archaea</taxon>
        <taxon>Thermoproteota</taxon>
        <taxon>Thermoprotei</taxon>
        <taxon>Acidilobales</taxon>
        <taxon>Caldisphaeraceae</taxon>
        <taxon>Caldisphaera</taxon>
    </lineage>
</organism>
<dbReference type="CDD" id="cd22231">
    <property type="entry name" value="RHH_NikR_HicB-like"/>
    <property type="match status" value="1"/>
</dbReference>
<dbReference type="InterPro" id="IPR002145">
    <property type="entry name" value="CopG"/>
</dbReference>
<name>L0A9R7_CALLD</name>
<evidence type="ECO:0000313" key="2">
    <source>
        <dbReference type="EMBL" id="AFZ70159.1"/>
    </source>
</evidence>
<feature type="domain" description="Ribbon-helix-helix protein CopG" evidence="1">
    <location>
        <begin position="2"/>
        <end position="43"/>
    </location>
</feature>
<evidence type="ECO:0000313" key="3">
    <source>
        <dbReference type="Proteomes" id="UP000010469"/>
    </source>
</evidence>
<dbReference type="InterPro" id="IPR013321">
    <property type="entry name" value="Arc_rbn_hlx_hlx"/>
</dbReference>
<dbReference type="EMBL" id="CP003378">
    <property type="protein sequence ID" value="AFZ70159.1"/>
    <property type="molecule type" value="Genomic_DNA"/>
</dbReference>
<dbReference type="GO" id="GO:0003677">
    <property type="term" value="F:DNA binding"/>
    <property type="evidence" value="ECO:0007669"/>
    <property type="project" value="UniProtKB-KW"/>
</dbReference>
<dbReference type="PANTHER" id="PTHR36215:SF1">
    <property type="entry name" value="BLL4998 PROTEIN"/>
    <property type="match status" value="1"/>
</dbReference>
<dbReference type="KEGG" id="clg:Calag_0386"/>
<sequence>MKLITVKMPDLYVKGIDELVKAERYSSRSEVIRIAIRELLKRELWGEMPNEENNLLFNFNQSGIESLNED</sequence>
<dbReference type="Pfam" id="PF01402">
    <property type="entry name" value="RHH_1"/>
    <property type="match status" value="1"/>
</dbReference>
<keyword evidence="2" id="KW-0238">DNA-binding</keyword>
<dbReference type="InParanoid" id="L0A9R7"/>
<accession>L0A9R7</accession>
<dbReference type="RefSeq" id="WP_015232057.1">
    <property type="nucleotide sequence ID" value="NC_019791.1"/>
</dbReference>
<dbReference type="STRING" id="1056495.Calag_0386"/>
<dbReference type="InterPro" id="IPR010985">
    <property type="entry name" value="Ribbon_hlx_hlx"/>
</dbReference>
<dbReference type="PANTHER" id="PTHR36215">
    <property type="entry name" value="BLL4998 PROTEIN"/>
    <property type="match status" value="1"/>
</dbReference>
<proteinExistence type="predicted"/>
<dbReference type="SUPFAM" id="SSF47598">
    <property type="entry name" value="Ribbon-helix-helix"/>
    <property type="match status" value="1"/>
</dbReference>
<dbReference type="Proteomes" id="UP000010469">
    <property type="component" value="Chromosome"/>
</dbReference>
<evidence type="ECO:0000259" key="1">
    <source>
        <dbReference type="Pfam" id="PF01402"/>
    </source>
</evidence>
<dbReference type="GeneID" id="14211646"/>